<dbReference type="Gene3D" id="2.40.30.170">
    <property type="match status" value="1"/>
</dbReference>
<dbReference type="InterPro" id="IPR058634">
    <property type="entry name" value="AaeA-lik-b-barrel"/>
</dbReference>
<keyword evidence="5" id="KW-1185">Reference proteome</keyword>
<comment type="similarity">
    <text evidence="1">Belongs to the membrane fusion protein (MFP) (TC 8.A.1) family.</text>
</comment>
<dbReference type="Proteomes" id="UP000198515">
    <property type="component" value="Unassembled WGS sequence"/>
</dbReference>
<dbReference type="EMBL" id="FMBC01000005">
    <property type="protein sequence ID" value="SCB96979.1"/>
    <property type="molecule type" value="Genomic_DNA"/>
</dbReference>
<dbReference type="PANTHER" id="PTHR30367">
    <property type="entry name" value="P-HYDROXYBENZOIC ACID EFFLUX PUMP SUBUNIT AAEA-RELATED"/>
    <property type="match status" value="1"/>
</dbReference>
<dbReference type="SUPFAM" id="SSF111369">
    <property type="entry name" value="HlyD-like secretion proteins"/>
    <property type="match status" value="2"/>
</dbReference>
<organism evidence="4 5">
    <name type="scientific">Kosakonia oryziphila</name>
    <dbReference type="NCBI Taxonomy" id="1005667"/>
    <lineage>
        <taxon>Bacteria</taxon>
        <taxon>Pseudomonadati</taxon>
        <taxon>Pseudomonadota</taxon>
        <taxon>Gammaproteobacteria</taxon>
        <taxon>Enterobacterales</taxon>
        <taxon>Enterobacteriaceae</taxon>
        <taxon>Kosakonia</taxon>
    </lineage>
</organism>
<dbReference type="InterPro" id="IPR058625">
    <property type="entry name" value="MdtA-like_BSH"/>
</dbReference>
<dbReference type="Pfam" id="PF25963">
    <property type="entry name" value="Beta-barrel_AAEA"/>
    <property type="match status" value="1"/>
</dbReference>
<reference evidence="5" key="1">
    <citation type="submission" date="2016-08" db="EMBL/GenBank/DDBJ databases">
        <authorList>
            <person name="Varghese N."/>
            <person name="Submissions Spin"/>
        </authorList>
    </citation>
    <scope>NUCLEOTIDE SEQUENCE [LARGE SCALE GENOMIC DNA]</scope>
    <source>
        <strain evidence="5">REICA_142</strain>
    </source>
</reference>
<sequence length="348" mass="37993">MMKKFLYSHQRRLAIAVGLLLTVSALVLGWLTLQYNADNPTSTDAEIGANIINVSAPVPGRIISLNVKENGYVHRGDVMFVIDPYLYRLRVDQARAELKIAEAANNTQQRSVLAERSNAEVTNGQITRAKVNLKLATQTLSRLQPMLSKGYVTAQQVDDAATARRDAEISLQQALKQSAAADALVSSTDASEALVAARKAALSIAERELENTVIRAPSNGLVVGLNISPGEFVAPDQAIFTLINSEHWYASAFFRETELVKIEIGQCATVYVMTDSKTPIKGKVEGIGWGISSQDQLTFPRSLPYVPKSLNWVRVAQRFPVRISLENPPVSLMRVGATAEVIVHHDGC</sequence>
<dbReference type="AlphaFoldDB" id="A0A1C4AQW9"/>
<evidence type="ECO:0000256" key="1">
    <source>
        <dbReference type="ARBA" id="ARBA00009477"/>
    </source>
</evidence>
<dbReference type="RefSeq" id="WP_425256036.1">
    <property type="nucleotide sequence ID" value="NZ_FMBC01000005.1"/>
</dbReference>
<feature type="domain" description="Multidrug resistance protein MdtA-like barrel-sandwich hybrid" evidence="2">
    <location>
        <begin position="50"/>
        <end position="241"/>
    </location>
</feature>
<dbReference type="NCBIfam" id="NF007785">
    <property type="entry name" value="PRK10476.1"/>
    <property type="match status" value="1"/>
</dbReference>
<protein>
    <submittedName>
        <fullName evidence="4">Membrane fusion protein, multidrug efflux system</fullName>
    </submittedName>
</protein>
<evidence type="ECO:0000313" key="5">
    <source>
        <dbReference type="Proteomes" id="UP000198515"/>
    </source>
</evidence>
<dbReference type="InterPro" id="IPR050393">
    <property type="entry name" value="MFP_Efflux_Pump"/>
</dbReference>
<gene>
    <name evidence="4" type="ORF">GA0061070_100572</name>
</gene>
<name>A0A1C4AQW9_9ENTR</name>
<evidence type="ECO:0000259" key="3">
    <source>
        <dbReference type="Pfam" id="PF25963"/>
    </source>
</evidence>
<evidence type="ECO:0000313" key="4">
    <source>
        <dbReference type="EMBL" id="SCB96979.1"/>
    </source>
</evidence>
<accession>A0A1C4AQW9</accession>
<evidence type="ECO:0000259" key="2">
    <source>
        <dbReference type="Pfam" id="PF25917"/>
    </source>
</evidence>
<proteinExistence type="inferred from homology"/>
<dbReference type="PANTHER" id="PTHR30367:SF1">
    <property type="entry name" value="MULTIDRUG RESISTANCE PROTEIN MDTN"/>
    <property type="match status" value="1"/>
</dbReference>
<feature type="domain" description="p-hydroxybenzoic acid efflux pump subunit AaeA-like beta-barrel" evidence="3">
    <location>
        <begin position="248"/>
        <end position="344"/>
    </location>
</feature>
<dbReference type="Gene3D" id="2.40.50.100">
    <property type="match status" value="1"/>
</dbReference>
<dbReference type="Pfam" id="PF25917">
    <property type="entry name" value="BSH_RND"/>
    <property type="match status" value="1"/>
</dbReference>